<gene>
    <name evidence="12" type="ORF">JCR33_08280</name>
</gene>
<feature type="transmembrane region" description="Helical" evidence="10">
    <location>
        <begin position="356"/>
        <end position="375"/>
    </location>
</feature>
<dbReference type="Gene3D" id="6.10.140.1330">
    <property type="match status" value="1"/>
</dbReference>
<accession>A0A934MCV6</accession>
<dbReference type="InterPro" id="IPR014710">
    <property type="entry name" value="RmlC-like_jellyroll"/>
</dbReference>
<feature type="domain" description="Cyclic nucleotide-binding" evidence="11">
    <location>
        <begin position="698"/>
        <end position="812"/>
    </location>
</feature>
<feature type="transmembrane region" description="Helical" evidence="10">
    <location>
        <begin position="167"/>
        <end position="189"/>
    </location>
</feature>
<feature type="transmembrane region" description="Helical" evidence="10">
    <location>
        <begin position="98"/>
        <end position="120"/>
    </location>
</feature>
<keyword evidence="7" id="KW-0406">Ion transport</keyword>
<dbReference type="PROSITE" id="PS50042">
    <property type="entry name" value="CNMP_BINDING_3"/>
    <property type="match status" value="1"/>
</dbReference>
<dbReference type="SUPFAM" id="SSF51206">
    <property type="entry name" value="cAMP-binding domain-like"/>
    <property type="match status" value="1"/>
</dbReference>
<dbReference type="GO" id="GO:0005886">
    <property type="term" value="C:plasma membrane"/>
    <property type="evidence" value="ECO:0007669"/>
    <property type="project" value="UniProtKB-SubCell"/>
</dbReference>
<comment type="caution">
    <text evidence="12">The sequence shown here is derived from an EMBL/GenBank/DDBJ whole genome shotgun (WGS) entry which is preliminary data.</text>
</comment>
<dbReference type="GO" id="GO:0098719">
    <property type="term" value="P:sodium ion import across plasma membrane"/>
    <property type="evidence" value="ECO:0007669"/>
    <property type="project" value="TreeGrafter"/>
</dbReference>
<dbReference type="GO" id="GO:0015386">
    <property type="term" value="F:potassium:proton antiporter activity"/>
    <property type="evidence" value="ECO:0007669"/>
    <property type="project" value="TreeGrafter"/>
</dbReference>
<feature type="transmembrane region" description="Helical" evidence="10">
    <location>
        <begin position="195"/>
        <end position="215"/>
    </location>
</feature>
<evidence type="ECO:0000256" key="5">
    <source>
        <dbReference type="ARBA" id="ARBA00022989"/>
    </source>
</evidence>
<evidence type="ECO:0000256" key="8">
    <source>
        <dbReference type="ARBA" id="ARBA00023136"/>
    </source>
</evidence>
<evidence type="ECO:0000256" key="6">
    <source>
        <dbReference type="ARBA" id="ARBA00023053"/>
    </source>
</evidence>
<dbReference type="GO" id="GO:0015385">
    <property type="term" value="F:sodium:proton antiporter activity"/>
    <property type="evidence" value="ECO:0007669"/>
    <property type="project" value="InterPro"/>
</dbReference>
<evidence type="ECO:0000256" key="9">
    <source>
        <dbReference type="ARBA" id="ARBA00023201"/>
    </source>
</evidence>
<dbReference type="SMART" id="SM00100">
    <property type="entry name" value="cNMP"/>
    <property type="match status" value="1"/>
</dbReference>
<dbReference type="InterPro" id="IPR006153">
    <property type="entry name" value="Cation/H_exchanger_TM"/>
</dbReference>
<keyword evidence="4 10" id="KW-0812">Transmembrane</keyword>
<reference evidence="12" key="1">
    <citation type="submission" date="2020-12" db="EMBL/GenBank/DDBJ databases">
        <title>Bacterial taxonomy.</title>
        <authorList>
            <person name="Pan X."/>
        </authorList>
    </citation>
    <scope>NUCLEOTIDE SEQUENCE</scope>
    <source>
        <strain evidence="12">B2012</strain>
    </source>
</reference>
<dbReference type="PANTHER" id="PTHR10110:SF86">
    <property type="entry name" value="SODIUM_HYDROGEN EXCHANGER 7"/>
    <property type="match status" value="1"/>
</dbReference>
<evidence type="ECO:0000256" key="1">
    <source>
        <dbReference type="ARBA" id="ARBA00004651"/>
    </source>
</evidence>
<dbReference type="PANTHER" id="PTHR10110">
    <property type="entry name" value="SODIUM/HYDROGEN EXCHANGER"/>
    <property type="match status" value="1"/>
</dbReference>
<dbReference type="CDD" id="cd00038">
    <property type="entry name" value="CAP_ED"/>
    <property type="match status" value="1"/>
</dbReference>
<comment type="subcellular location">
    <subcellularLocation>
        <location evidence="1">Cell membrane</location>
        <topology evidence="1">Multi-pass membrane protein</topology>
    </subcellularLocation>
</comment>
<dbReference type="Pfam" id="PF00027">
    <property type="entry name" value="cNMP_binding"/>
    <property type="match status" value="1"/>
</dbReference>
<dbReference type="Proteomes" id="UP000609531">
    <property type="component" value="Unassembled WGS sequence"/>
</dbReference>
<dbReference type="InterPro" id="IPR018488">
    <property type="entry name" value="cNMP-bd_CS"/>
</dbReference>
<dbReference type="Pfam" id="PF00999">
    <property type="entry name" value="Na_H_Exchanger"/>
    <property type="match status" value="1"/>
</dbReference>
<dbReference type="RefSeq" id="WP_198881581.1">
    <property type="nucleotide sequence ID" value="NZ_JAEKJA010000006.1"/>
</dbReference>
<evidence type="ECO:0000256" key="4">
    <source>
        <dbReference type="ARBA" id="ARBA00022692"/>
    </source>
</evidence>
<feature type="transmembrane region" description="Helical" evidence="10">
    <location>
        <begin position="287"/>
        <end position="307"/>
    </location>
</feature>
<evidence type="ECO:0000313" key="13">
    <source>
        <dbReference type="Proteomes" id="UP000609531"/>
    </source>
</evidence>
<feature type="transmembrane region" description="Helical" evidence="10">
    <location>
        <begin position="387"/>
        <end position="410"/>
    </location>
</feature>
<dbReference type="AlphaFoldDB" id="A0A934MCV6"/>
<protein>
    <submittedName>
        <fullName evidence="12">Cation:proton antiporter</fullName>
    </submittedName>
</protein>
<keyword evidence="2" id="KW-0813">Transport</keyword>
<evidence type="ECO:0000256" key="7">
    <source>
        <dbReference type="ARBA" id="ARBA00023065"/>
    </source>
</evidence>
<dbReference type="PROSITE" id="PS00888">
    <property type="entry name" value="CNMP_BINDING_1"/>
    <property type="match status" value="1"/>
</dbReference>
<dbReference type="InterPro" id="IPR018490">
    <property type="entry name" value="cNMP-bd_dom_sf"/>
</dbReference>
<organism evidence="12 13">
    <name type="scientific">Acuticoccus mangrovi</name>
    <dbReference type="NCBI Taxonomy" id="2796142"/>
    <lineage>
        <taxon>Bacteria</taxon>
        <taxon>Pseudomonadati</taxon>
        <taxon>Pseudomonadota</taxon>
        <taxon>Alphaproteobacteria</taxon>
        <taxon>Hyphomicrobiales</taxon>
        <taxon>Amorphaceae</taxon>
        <taxon>Acuticoccus</taxon>
    </lineage>
</organism>
<evidence type="ECO:0000256" key="10">
    <source>
        <dbReference type="SAM" id="Phobius"/>
    </source>
</evidence>
<evidence type="ECO:0000313" key="12">
    <source>
        <dbReference type="EMBL" id="MBJ3775677.1"/>
    </source>
</evidence>
<dbReference type="GO" id="GO:0051453">
    <property type="term" value="P:regulation of intracellular pH"/>
    <property type="evidence" value="ECO:0007669"/>
    <property type="project" value="TreeGrafter"/>
</dbReference>
<dbReference type="Gene3D" id="2.60.120.10">
    <property type="entry name" value="Jelly Rolls"/>
    <property type="match status" value="1"/>
</dbReference>
<keyword evidence="9" id="KW-0739">Sodium transport</keyword>
<dbReference type="InterPro" id="IPR018422">
    <property type="entry name" value="Cation/H_exchanger_CPA1"/>
</dbReference>
<dbReference type="InterPro" id="IPR000595">
    <property type="entry name" value="cNMP-bd_dom"/>
</dbReference>
<keyword evidence="13" id="KW-1185">Reference proteome</keyword>
<keyword evidence="3" id="KW-1003">Cell membrane</keyword>
<proteinExistence type="predicted"/>
<evidence type="ECO:0000256" key="3">
    <source>
        <dbReference type="ARBA" id="ARBA00022475"/>
    </source>
</evidence>
<feature type="transmembrane region" description="Helical" evidence="10">
    <location>
        <begin position="126"/>
        <end position="146"/>
    </location>
</feature>
<name>A0A934MCV6_9HYPH</name>
<evidence type="ECO:0000256" key="2">
    <source>
        <dbReference type="ARBA" id="ARBA00022448"/>
    </source>
</evidence>
<dbReference type="EMBL" id="JAEKJA010000006">
    <property type="protein sequence ID" value="MBJ3775677.1"/>
    <property type="molecule type" value="Genomic_DNA"/>
</dbReference>
<sequence>MTLSLVLAALAILVVFIAVTEATASRLALPQSVMLAGLGMLLGTFATFGDEVGALAPVALLFRDLPLSADTITLILLPPLLFDAALRIDARRMLDDAAAIFLLAVVAVCVSTFAVGFALAPLGAQPLVVCLLLGAIVSTTDPLAVLSIFRDVGAPARLVRIVEGESLLNDAAAIALFTILVTAASTGTVSFTDGIVVFLLTGLGGIAAGFAMGVVGSMLSALTRHHPAATMSISLALAYLSYIACEQLLGISGAMAVVTAGLVTAERGQSGRAPATWRHVKDIWEQLAFWSNSLVFVLAAFLVPTLLTRFDATMALAVVVLVVAAFGARALVLWGFLPLLQKAALAQRISNRAKTLLWWGGLRGALTLVLALSVTEHATIPADAQEYIAVLATAFTLFTILVNGLTLRGLTRLLGLHRLSPFDRSLGEGARALATNTARATVASAATSYGIAAPVVDEALAAYDEAATSDGAVPVSARQRLALALVVLAQAERAALTRHGENGFVTPRVAEILNREAQRIREAARQSGRSGYLRSSARTLGFSADFRLALRLQRILGLRGPLSTVLAERFERLLVRRIVLNELRPFCEDRIAPVLGRRVATVCRRILDRRSRAVRNALDALSLQYPRYAAAMEQRFLERVALRAEEHEYRMLREEGLIGAEISTALDAHLAAASRRFAGALKLDLGIDKRTLLAGLPIFADLSDSELAEIARVLRTRFVVPGERIIRRGDLGDTVFFVASGAVEVDTGNQRIPLGRGVCVGELAAFSGAPRSAHVTMLGYGELLVLQGRAFRTLLERNAAMRQKIEAIVAERGGGEAGRGALVPALAS</sequence>
<keyword evidence="5 10" id="KW-1133">Transmembrane helix</keyword>
<feature type="transmembrane region" description="Helical" evidence="10">
    <location>
        <begin position="313"/>
        <end position="336"/>
    </location>
</feature>
<evidence type="ECO:0000259" key="11">
    <source>
        <dbReference type="PROSITE" id="PS50042"/>
    </source>
</evidence>
<keyword evidence="6" id="KW-0915">Sodium</keyword>
<keyword evidence="8 10" id="KW-0472">Membrane</keyword>